<protein>
    <submittedName>
        <fullName evidence="2">Uncharacterized protein</fullName>
    </submittedName>
</protein>
<name>A0A1X6P788_PORUM</name>
<feature type="region of interest" description="Disordered" evidence="1">
    <location>
        <begin position="1"/>
        <end position="204"/>
    </location>
</feature>
<feature type="compositionally biased region" description="Gly residues" evidence="1">
    <location>
        <begin position="1"/>
        <end position="11"/>
    </location>
</feature>
<dbReference type="AlphaFoldDB" id="A0A1X6P788"/>
<feature type="compositionally biased region" description="Basic residues" evidence="1">
    <location>
        <begin position="97"/>
        <end position="106"/>
    </location>
</feature>
<dbReference type="Proteomes" id="UP000218209">
    <property type="component" value="Unassembled WGS sequence"/>
</dbReference>
<gene>
    <name evidence="2" type="ORF">BU14_0177s0029</name>
</gene>
<accession>A0A1X6P788</accession>
<proteinExistence type="predicted"/>
<feature type="compositionally biased region" description="Basic residues" evidence="1">
    <location>
        <begin position="115"/>
        <end position="124"/>
    </location>
</feature>
<dbReference type="EMBL" id="KV918857">
    <property type="protein sequence ID" value="OSX76751.1"/>
    <property type="molecule type" value="Genomic_DNA"/>
</dbReference>
<reference evidence="2 3" key="1">
    <citation type="submission" date="2017-03" db="EMBL/GenBank/DDBJ databases">
        <title>WGS assembly of Porphyra umbilicalis.</title>
        <authorList>
            <person name="Brawley S.H."/>
            <person name="Blouin N.A."/>
            <person name="Ficko-Blean E."/>
            <person name="Wheeler G.L."/>
            <person name="Lohr M."/>
            <person name="Goodson H.V."/>
            <person name="Jenkins J.W."/>
            <person name="Blaby-Haas C.E."/>
            <person name="Helliwell K.E."/>
            <person name="Chan C."/>
            <person name="Marriage T."/>
            <person name="Bhattacharya D."/>
            <person name="Klein A.S."/>
            <person name="Badis Y."/>
            <person name="Brodie J."/>
            <person name="Cao Y."/>
            <person name="Collen J."/>
            <person name="Dittami S.M."/>
            <person name="Gachon C.M."/>
            <person name="Green B.R."/>
            <person name="Karpowicz S."/>
            <person name="Kim J.W."/>
            <person name="Kudahl U."/>
            <person name="Lin S."/>
            <person name="Michel G."/>
            <person name="Mittag M."/>
            <person name="Olson B.J."/>
            <person name="Pangilinan J."/>
            <person name="Peng Y."/>
            <person name="Qiu H."/>
            <person name="Shu S."/>
            <person name="Singer J.T."/>
            <person name="Smith A.G."/>
            <person name="Sprecher B.N."/>
            <person name="Wagner V."/>
            <person name="Wang W."/>
            <person name="Wang Z.-Y."/>
            <person name="Yan J."/>
            <person name="Yarish C."/>
            <person name="Zoeuner-Riek S."/>
            <person name="Zhuang Y."/>
            <person name="Zou Y."/>
            <person name="Lindquist E.A."/>
            <person name="Grimwood J."/>
            <person name="Barry K."/>
            <person name="Rokhsar D.S."/>
            <person name="Schmutz J."/>
            <person name="Stiller J.W."/>
            <person name="Grossman A.R."/>
            <person name="Prochnik S.E."/>
        </authorList>
    </citation>
    <scope>NUCLEOTIDE SEQUENCE [LARGE SCALE GENOMIC DNA]</scope>
    <source>
        <strain evidence="2">4086291</strain>
    </source>
</reference>
<evidence type="ECO:0000256" key="1">
    <source>
        <dbReference type="SAM" id="MobiDB-lite"/>
    </source>
</evidence>
<evidence type="ECO:0000313" key="2">
    <source>
        <dbReference type="EMBL" id="OSX76751.1"/>
    </source>
</evidence>
<organism evidence="2 3">
    <name type="scientific">Porphyra umbilicalis</name>
    <name type="common">Purple laver</name>
    <name type="synonym">Red alga</name>
    <dbReference type="NCBI Taxonomy" id="2786"/>
    <lineage>
        <taxon>Eukaryota</taxon>
        <taxon>Rhodophyta</taxon>
        <taxon>Bangiophyceae</taxon>
        <taxon>Bangiales</taxon>
        <taxon>Bangiaceae</taxon>
        <taxon>Porphyra</taxon>
    </lineage>
</organism>
<feature type="compositionally biased region" description="Basic residues" evidence="1">
    <location>
        <begin position="176"/>
        <end position="190"/>
    </location>
</feature>
<sequence>MRGWRAGGDGQTGAASRPLMEPPTSLPATSTGKAAHSRSHTSPARQPRCRPAPAPCRPPARRRRGPTHPLRYHSITATPPTCRRRSHAHPPSTKRATSTRRKRSPPRPKTVDRRRSTHWASRRQRLADASRAGGPRRKGAADAVRRPPPLLTRASRQAPHQIAAAAHGQGPTRQAAGRHRHIRRGARRPGRPPSCQRAGGVHTGRARPVCRHRCVPAKPKRCTARERTIANVGTAWQAQTEPERGRWWPYRLSLWPPSGSHSMHVSVRGGRWCAQRGWTCVRKHPPS</sequence>
<evidence type="ECO:0000313" key="3">
    <source>
        <dbReference type="Proteomes" id="UP000218209"/>
    </source>
</evidence>
<keyword evidence="3" id="KW-1185">Reference proteome</keyword>